<dbReference type="EMBL" id="LR877149">
    <property type="protein sequence ID" value="CAD2215888.1"/>
    <property type="molecule type" value="Genomic_DNA"/>
</dbReference>
<evidence type="ECO:0000313" key="4">
    <source>
        <dbReference type="EMBL" id="CAD2215888.1"/>
    </source>
</evidence>
<dbReference type="PANTHER" id="PTHR44858:SF1">
    <property type="entry name" value="UDP-N-ACETYLGLUCOSAMINE--PEPTIDE N-ACETYLGLUCOSAMINYLTRANSFERASE SPINDLY-RELATED"/>
    <property type="match status" value="1"/>
</dbReference>
<dbReference type="AlphaFoldDB" id="A0A7G2C7V6"/>
<evidence type="ECO:0000256" key="1">
    <source>
        <dbReference type="ARBA" id="ARBA00022737"/>
    </source>
</evidence>
<dbReference type="PROSITE" id="PS50005">
    <property type="entry name" value="TPR"/>
    <property type="match status" value="2"/>
</dbReference>
<dbReference type="Pfam" id="PF13432">
    <property type="entry name" value="TPR_16"/>
    <property type="match status" value="2"/>
</dbReference>
<organism evidence="4 5">
    <name type="scientific">Angomonas deanei</name>
    <dbReference type="NCBI Taxonomy" id="59799"/>
    <lineage>
        <taxon>Eukaryota</taxon>
        <taxon>Discoba</taxon>
        <taxon>Euglenozoa</taxon>
        <taxon>Kinetoplastea</taxon>
        <taxon>Metakinetoplastina</taxon>
        <taxon>Trypanosomatida</taxon>
        <taxon>Trypanosomatidae</taxon>
        <taxon>Strigomonadinae</taxon>
        <taxon>Angomonas</taxon>
    </lineage>
</organism>
<evidence type="ECO:0000256" key="3">
    <source>
        <dbReference type="PROSITE-ProRule" id="PRU00339"/>
    </source>
</evidence>
<dbReference type="InterPro" id="IPR019734">
    <property type="entry name" value="TPR_rpt"/>
</dbReference>
<feature type="repeat" description="TPR" evidence="3">
    <location>
        <begin position="123"/>
        <end position="156"/>
    </location>
</feature>
<dbReference type="Proteomes" id="UP000515908">
    <property type="component" value="Chromosome 05"/>
</dbReference>
<dbReference type="Pfam" id="PF13181">
    <property type="entry name" value="TPR_8"/>
    <property type="match status" value="2"/>
</dbReference>
<dbReference type="SUPFAM" id="SSF48452">
    <property type="entry name" value="TPR-like"/>
    <property type="match status" value="1"/>
</dbReference>
<dbReference type="InterPro" id="IPR011990">
    <property type="entry name" value="TPR-like_helical_dom_sf"/>
</dbReference>
<dbReference type="InterPro" id="IPR050498">
    <property type="entry name" value="Ycf3"/>
</dbReference>
<dbReference type="OrthoDB" id="1926212at2759"/>
<keyword evidence="2 3" id="KW-0802">TPR repeat</keyword>
<feature type="repeat" description="TPR" evidence="3">
    <location>
        <begin position="260"/>
        <end position="293"/>
    </location>
</feature>
<dbReference type="PANTHER" id="PTHR44858">
    <property type="entry name" value="TETRATRICOPEPTIDE REPEAT PROTEIN 6"/>
    <property type="match status" value="1"/>
</dbReference>
<accession>A0A7G2C7V6</accession>
<sequence length="428" mass="48557">MNFSNAILNHPSRDEVLLWYRGVAQLVCDALSQAHVDLDESISLSPLPEFLLTKALVYFAEGNFSACQTFAKEALDASCGDGGKNMVEYRATFLLGVLAHTEERWYDALDCYLAAVKGDSSLRCAYYLVGLVYFKLKNYDVAIKYFDICISISPEIPLYYLHKGVAQVLSGNPYGGLQAFKTLQHDKKLPYDIVCYVRSRALLELNQHEEALEWVNQAIELESGQHQYYLSRAEILFNLDRFEACVEDIQSVERLNDKVGEAYYLKGRAYQARGLFSEALEAFNKARDCSPVLSDTPAFCYSVAVVLSCKLLWTDALDAINRAIRLSPTTKMNYLHERAKIYQVLRKTTLAVNDFTAVLEQQPNNFNALLRRAFALRDEGRYDEASLDLKRAQALEPGSHFEEFVRDHFFSAECFDLCMPGTEDPDPM</sequence>
<evidence type="ECO:0000313" key="5">
    <source>
        <dbReference type="Proteomes" id="UP000515908"/>
    </source>
</evidence>
<dbReference type="VEuPathDB" id="TriTrypDB:ADEAN_000334600"/>
<reference evidence="4 5" key="1">
    <citation type="submission" date="2020-08" db="EMBL/GenBank/DDBJ databases">
        <authorList>
            <person name="Newling K."/>
            <person name="Davey J."/>
            <person name="Forrester S."/>
        </authorList>
    </citation>
    <scope>NUCLEOTIDE SEQUENCE [LARGE SCALE GENOMIC DNA]</scope>
    <source>
        <strain evidence="5">Crithidia deanei Carvalho (ATCC PRA-265)</strain>
    </source>
</reference>
<proteinExistence type="predicted"/>
<name>A0A7G2C7V6_9TRYP</name>
<dbReference type="SMART" id="SM00028">
    <property type="entry name" value="TPR"/>
    <property type="match status" value="9"/>
</dbReference>
<gene>
    <name evidence="4" type="ORF">ADEAN_000334600</name>
</gene>
<protein>
    <submittedName>
        <fullName evidence="4">Tetratricopeptide repeat, putative</fullName>
    </submittedName>
</protein>
<keyword evidence="1" id="KW-0677">Repeat</keyword>
<dbReference type="Gene3D" id="1.25.40.10">
    <property type="entry name" value="Tetratricopeptide repeat domain"/>
    <property type="match status" value="3"/>
</dbReference>
<keyword evidence="5" id="KW-1185">Reference proteome</keyword>
<evidence type="ECO:0000256" key="2">
    <source>
        <dbReference type="ARBA" id="ARBA00022803"/>
    </source>
</evidence>